<dbReference type="AlphaFoldDB" id="A0A9X2ATA2"/>
<sequence length="106" mass="12193">MRGGCTAREIMDEVSMDKALISRAIKKLADKRLISTWTNADDRRTSLLRLTSRGTEIHEDLMPIARQRQEALLATLSYDERRALWSALFKLEAMVQTLGEKDERLD</sequence>
<evidence type="ECO:0000313" key="6">
    <source>
        <dbReference type="Proteomes" id="UP001139447"/>
    </source>
</evidence>
<dbReference type="Pfam" id="PF12802">
    <property type="entry name" value="MarR_2"/>
    <property type="match status" value="1"/>
</dbReference>
<dbReference type="Gene3D" id="1.10.10.10">
    <property type="entry name" value="Winged helix-like DNA-binding domain superfamily/Winged helix DNA-binding domain"/>
    <property type="match status" value="1"/>
</dbReference>
<dbReference type="GO" id="GO:0003700">
    <property type="term" value="F:DNA-binding transcription factor activity"/>
    <property type="evidence" value="ECO:0007669"/>
    <property type="project" value="InterPro"/>
</dbReference>
<protein>
    <submittedName>
        <fullName evidence="5">Winged helix DNA-binding protein</fullName>
    </submittedName>
</protein>
<dbReference type="GO" id="GO:0003677">
    <property type="term" value="F:DNA binding"/>
    <property type="evidence" value="ECO:0007669"/>
    <property type="project" value="UniProtKB-KW"/>
</dbReference>
<dbReference type="EMBL" id="JALGBI010000004">
    <property type="protein sequence ID" value="MCJ0766176.1"/>
    <property type="molecule type" value="Genomic_DNA"/>
</dbReference>
<dbReference type="SMART" id="SM00347">
    <property type="entry name" value="HTH_MARR"/>
    <property type="match status" value="1"/>
</dbReference>
<dbReference type="InterPro" id="IPR000835">
    <property type="entry name" value="HTH_MarR-typ"/>
</dbReference>
<evidence type="ECO:0000259" key="4">
    <source>
        <dbReference type="PROSITE" id="PS50995"/>
    </source>
</evidence>
<organism evidence="5 6">
    <name type="scientific">Variovorax terrae</name>
    <dbReference type="NCBI Taxonomy" id="2923278"/>
    <lineage>
        <taxon>Bacteria</taxon>
        <taxon>Pseudomonadati</taxon>
        <taxon>Pseudomonadota</taxon>
        <taxon>Betaproteobacteria</taxon>
        <taxon>Burkholderiales</taxon>
        <taxon>Comamonadaceae</taxon>
        <taxon>Variovorax</taxon>
    </lineage>
</organism>
<keyword evidence="6" id="KW-1185">Reference proteome</keyword>
<dbReference type="PANTHER" id="PTHR35790:SF4">
    <property type="entry name" value="HTH-TYPE TRANSCRIPTIONAL REGULATOR PCHR"/>
    <property type="match status" value="1"/>
</dbReference>
<keyword evidence="2 5" id="KW-0238">DNA-binding</keyword>
<keyword evidence="3" id="KW-0804">Transcription</keyword>
<dbReference type="InterPro" id="IPR036388">
    <property type="entry name" value="WH-like_DNA-bd_sf"/>
</dbReference>
<dbReference type="Proteomes" id="UP001139447">
    <property type="component" value="Unassembled WGS sequence"/>
</dbReference>
<dbReference type="InterPro" id="IPR052067">
    <property type="entry name" value="Metal_resp_HTH_trans_reg"/>
</dbReference>
<evidence type="ECO:0000256" key="3">
    <source>
        <dbReference type="ARBA" id="ARBA00023163"/>
    </source>
</evidence>
<evidence type="ECO:0000313" key="5">
    <source>
        <dbReference type="EMBL" id="MCJ0766176.1"/>
    </source>
</evidence>
<evidence type="ECO:0000256" key="1">
    <source>
        <dbReference type="ARBA" id="ARBA00023015"/>
    </source>
</evidence>
<gene>
    <name evidence="5" type="ORF">MMF98_23455</name>
</gene>
<accession>A0A9X2ATA2</accession>
<reference evidence="5" key="1">
    <citation type="submission" date="2022-03" db="EMBL/GenBank/DDBJ databases">
        <authorList>
            <person name="Woo C.Y."/>
        </authorList>
    </citation>
    <scope>NUCLEOTIDE SEQUENCE</scope>
    <source>
        <strain evidence="5">CYS-02</strain>
    </source>
</reference>
<name>A0A9X2ATA2_9BURK</name>
<dbReference type="InterPro" id="IPR036390">
    <property type="entry name" value="WH_DNA-bd_sf"/>
</dbReference>
<feature type="domain" description="HTH marR-type" evidence="4">
    <location>
        <begin position="1"/>
        <end position="93"/>
    </location>
</feature>
<dbReference type="PANTHER" id="PTHR35790">
    <property type="entry name" value="HTH-TYPE TRANSCRIPTIONAL REGULATOR PCHR"/>
    <property type="match status" value="1"/>
</dbReference>
<dbReference type="PRINTS" id="PR00598">
    <property type="entry name" value="HTHMARR"/>
</dbReference>
<dbReference type="SUPFAM" id="SSF46785">
    <property type="entry name" value="Winged helix' DNA-binding domain"/>
    <property type="match status" value="1"/>
</dbReference>
<keyword evidence="1" id="KW-0805">Transcription regulation</keyword>
<dbReference type="PROSITE" id="PS50995">
    <property type="entry name" value="HTH_MARR_2"/>
    <property type="match status" value="1"/>
</dbReference>
<evidence type="ECO:0000256" key="2">
    <source>
        <dbReference type="ARBA" id="ARBA00023125"/>
    </source>
</evidence>
<proteinExistence type="predicted"/>
<comment type="caution">
    <text evidence="5">The sequence shown here is derived from an EMBL/GenBank/DDBJ whole genome shotgun (WGS) entry which is preliminary data.</text>
</comment>